<evidence type="ECO:0000313" key="1">
    <source>
        <dbReference type="EMBL" id="KAK7462106.1"/>
    </source>
</evidence>
<comment type="caution">
    <text evidence="1">The sequence shown here is derived from an EMBL/GenBank/DDBJ whole genome shotgun (WGS) entry which is preliminary data.</text>
</comment>
<reference evidence="1 2" key="1">
    <citation type="journal article" date="2023" name="Sci. Data">
        <title>Genome assembly of the Korean intertidal mud-creeper Batillaria attramentaria.</title>
        <authorList>
            <person name="Patra A.K."/>
            <person name="Ho P.T."/>
            <person name="Jun S."/>
            <person name="Lee S.J."/>
            <person name="Kim Y."/>
            <person name="Won Y.J."/>
        </authorList>
    </citation>
    <scope>NUCLEOTIDE SEQUENCE [LARGE SCALE GENOMIC DNA]</scope>
    <source>
        <strain evidence="1">Wonlab-2016</strain>
    </source>
</reference>
<keyword evidence="2" id="KW-1185">Reference proteome</keyword>
<dbReference type="Proteomes" id="UP001519460">
    <property type="component" value="Unassembled WGS sequence"/>
</dbReference>
<organism evidence="1 2">
    <name type="scientific">Batillaria attramentaria</name>
    <dbReference type="NCBI Taxonomy" id="370345"/>
    <lineage>
        <taxon>Eukaryota</taxon>
        <taxon>Metazoa</taxon>
        <taxon>Spiralia</taxon>
        <taxon>Lophotrochozoa</taxon>
        <taxon>Mollusca</taxon>
        <taxon>Gastropoda</taxon>
        <taxon>Caenogastropoda</taxon>
        <taxon>Sorbeoconcha</taxon>
        <taxon>Cerithioidea</taxon>
        <taxon>Batillariidae</taxon>
        <taxon>Batillaria</taxon>
    </lineage>
</organism>
<gene>
    <name evidence="1" type="ORF">BaRGS_00038478</name>
</gene>
<protein>
    <submittedName>
        <fullName evidence="1">Uncharacterized protein</fullName>
    </submittedName>
</protein>
<accession>A0ABD0J620</accession>
<proteinExistence type="predicted"/>
<name>A0ABD0J620_9CAEN</name>
<dbReference type="EMBL" id="JACVVK020000623">
    <property type="protein sequence ID" value="KAK7462106.1"/>
    <property type="molecule type" value="Genomic_DNA"/>
</dbReference>
<evidence type="ECO:0000313" key="2">
    <source>
        <dbReference type="Proteomes" id="UP001519460"/>
    </source>
</evidence>
<dbReference type="AlphaFoldDB" id="A0ABD0J620"/>
<sequence length="161" mass="17520">MAAAAIAATNEVWERVGLHAECACACDSFAAHNNSGILLAQAYMMTAHDFGEIGRNLPSSTRDLPVRRGVRDRVSVPRGAGLCPPARDLGGRCGGTEYGIVAWSVSAVRCCNVSQSEPTTEQSDLCTLRPQVRTTKNNTRWHTDTRAAFIVYLRLLSWPRS</sequence>